<feature type="domain" description="Phospholipid/glycerol acyltransferase" evidence="5">
    <location>
        <begin position="27"/>
        <end position="148"/>
    </location>
</feature>
<feature type="transmembrane region" description="Helical" evidence="4">
    <location>
        <begin position="232"/>
        <end position="249"/>
    </location>
</feature>
<keyword evidence="2" id="KW-0808">Transferase</keyword>
<accession>A0ABW6DGC5</accession>
<evidence type="ECO:0000313" key="7">
    <source>
        <dbReference type="Proteomes" id="UP001598138"/>
    </source>
</evidence>
<dbReference type="Pfam" id="PF01553">
    <property type="entry name" value="Acyltransferase"/>
    <property type="match status" value="1"/>
</dbReference>
<protein>
    <submittedName>
        <fullName evidence="6">1-acyl-sn-glycerol-3-phosphate acyltransferase</fullName>
    </submittedName>
</protein>
<dbReference type="GO" id="GO:0016746">
    <property type="term" value="F:acyltransferase activity"/>
    <property type="evidence" value="ECO:0007669"/>
    <property type="project" value="UniProtKB-KW"/>
</dbReference>
<evidence type="ECO:0000259" key="5">
    <source>
        <dbReference type="SMART" id="SM00563"/>
    </source>
</evidence>
<dbReference type="InterPro" id="IPR002123">
    <property type="entry name" value="Plipid/glycerol_acylTrfase"/>
</dbReference>
<evidence type="ECO:0000256" key="2">
    <source>
        <dbReference type="ARBA" id="ARBA00022679"/>
    </source>
</evidence>
<name>A0ABW6DGC5_9BACT</name>
<keyword evidence="3 6" id="KW-0012">Acyltransferase</keyword>
<keyword evidence="4" id="KW-0472">Membrane</keyword>
<evidence type="ECO:0000256" key="1">
    <source>
        <dbReference type="ARBA" id="ARBA00005189"/>
    </source>
</evidence>
<proteinExistence type="predicted"/>
<evidence type="ECO:0000256" key="4">
    <source>
        <dbReference type="SAM" id="Phobius"/>
    </source>
</evidence>
<dbReference type="PANTHER" id="PTHR10434:SF11">
    <property type="entry name" value="1-ACYL-SN-GLYCEROL-3-PHOSPHATE ACYLTRANSFERASE"/>
    <property type="match status" value="1"/>
</dbReference>
<sequence>MARLALWIFCPRVRIEGAELMAARGTLLIVANHPDSFLDAVILGAYYPRKLHFLARGDVFRKPLYGFLLRSIGMIPIHRAREGREHLHLNEGTFQESVEVLRRGDGLLIFIEGICLLTHEIQPFKKGATRILESAQAAGIQPMVHVVGLGYSDFRAFGKVIHVAIESFSEQAVFDHARHRLDFNAAVREQMVRLVRVPDEVVVLRKGLFYYLNLPFFRLVSDYVWSRTAGTVFYDSVLFGVLLFTYPIYLVVLSVLFHGLFGIPMAVTMLALPVGFRLTNMRVVKK</sequence>
<gene>
    <name evidence="6" type="ORF">U0R10_07945</name>
</gene>
<keyword evidence="4" id="KW-1133">Transmembrane helix</keyword>
<keyword evidence="7" id="KW-1185">Reference proteome</keyword>
<organism evidence="6 7">
    <name type="scientific">Aquirufa avitistagni</name>
    <dbReference type="NCBI Taxonomy" id="3104728"/>
    <lineage>
        <taxon>Bacteria</taxon>
        <taxon>Pseudomonadati</taxon>
        <taxon>Bacteroidota</taxon>
        <taxon>Cytophagia</taxon>
        <taxon>Cytophagales</taxon>
        <taxon>Flectobacillaceae</taxon>
        <taxon>Aquirufa</taxon>
    </lineage>
</organism>
<keyword evidence="4" id="KW-0812">Transmembrane</keyword>
<dbReference type="RefSeq" id="WP_377983428.1">
    <property type="nucleotide sequence ID" value="NZ_JBBKXZ010000002.1"/>
</dbReference>
<dbReference type="Proteomes" id="UP001598138">
    <property type="component" value="Unassembled WGS sequence"/>
</dbReference>
<dbReference type="PANTHER" id="PTHR10434">
    <property type="entry name" value="1-ACYL-SN-GLYCEROL-3-PHOSPHATE ACYLTRANSFERASE"/>
    <property type="match status" value="1"/>
</dbReference>
<dbReference type="EMBL" id="JBBKXZ010000002">
    <property type="protein sequence ID" value="MFD3394548.1"/>
    <property type="molecule type" value="Genomic_DNA"/>
</dbReference>
<dbReference type="SUPFAM" id="SSF69593">
    <property type="entry name" value="Glycerol-3-phosphate (1)-acyltransferase"/>
    <property type="match status" value="1"/>
</dbReference>
<evidence type="ECO:0000256" key="3">
    <source>
        <dbReference type="ARBA" id="ARBA00023315"/>
    </source>
</evidence>
<feature type="transmembrane region" description="Helical" evidence="4">
    <location>
        <begin position="255"/>
        <end position="276"/>
    </location>
</feature>
<evidence type="ECO:0000313" key="6">
    <source>
        <dbReference type="EMBL" id="MFD3394548.1"/>
    </source>
</evidence>
<comment type="caution">
    <text evidence="6">The sequence shown here is derived from an EMBL/GenBank/DDBJ whole genome shotgun (WGS) entry which is preliminary data.</text>
</comment>
<reference evidence="6 7" key="1">
    <citation type="submission" date="2024-03" db="EMBL/GenBank/DDBJ databases">
        <title>Aquirufa genome sequencing.</title>
        <authorList>
            <person name="Pitt A."/>
            <person name="Hahn M.W."/>
        </authorList>
    </citation>
    <scope>NUCLEOTIDE SEQUENCE [LARGE SCALE GENOMIC DNA]</scope>
    <source>
        <strain evidence="6 7">OSTEICH-129V</strain>
    </source>
</reference>
<comment type="pathway">
    <text evidence="1">Lipid metabolism.</text>
</comment>
<dbReference type="SMART" id="SM00563">
    <property type="entry name" value="PlsC"/>
    <property type="match status" value="1"/>
</dbReference>